<evidence type="ECO:0000313" key="3">
    <source>
        <dbReference type="Proteomes" id="UP001470023"/>
    </source>
</evidence>
<protein>
    <recommendedName>
        <fullName evidence="4">ATP/GTP-binding protein</fullName>
    </recommendedName>
</protein>
<evidence type="ECO:0000313" key="2">
    <source>
        <dbReference type="EMBL" id="MER6433207.1"/>
    </source>
</evidence>
<dbReference type="Proteomes" id="UP001470023">
    <property type="component" value="Unassembled WGS sequence"/>
</dbReference>
<keyword evidence="3" id="KW-1185">Reference proteome</keyword>
<name>A0ABV1UI21_9ACTN</name>
<accession>A0ABV1UI21</accession>
<dbReference type="InterPro" id="IPR027417">
    <property type="entry name" value="P-loop_NTPase"/>
</dbReference>
<dbReference type="RefSeq" id="WP_352065463.1">
    <property type="nucleotide sequence ID" value="NZ_JBEPAZ010000054.1"/>
</dbReference>
<organism evidence="2 3">
    <name type="scientific">Streptomyces sp. 900105245</name>
    <dbReference type="NCBI Taxonomy" id="3154379"/>
    <lineage>
        <taxon>Bacteria</taxon>
        <taxon>Bacillati</taxon>
        <taxon>Actinomycetota</taxon>
        <taxon>Actinomycetes</taxon>
        <taxon>Kitasatosporales</taxon>
        <taxon>Streptomycetaceae</taxon>
        <taxon>Streptomyces</taxon>
    </lineage>
</organism>
<dbReference type="Gene3D" id="3.40.50.300">
    <property type="entry name" value="P-loop containing nucleotide triphosphate hydrolases"/>
    <property type="match status" value="1"/>
</dbReference>
<evidence type="ECO:0000256" key="1">
    <source>
        <dbReference type="SAM" id="MobiDB-lite"/>
    </source>
</evidence>
<gene>
    <name evidence="2" type="ORF">ABT272_36615</name>
</gene>
<dbReference type="SUPFAM" id="SSF52540">
    <property type="entry name" value="P-loop containing nucleoside triphosphate hydrolases"/>
    <property type="match status" value="1"/>
</dbReference>
<feature type="region of interest" description="Disordered" evidence="1">
    <location>
        <begin position="543"/>
        <end position="575"/>
    </location>
</feature>
<reference evidence="2 3" key="1">
    <citation type="submission" date="2024-06" db="EMBL/GenBank/DDBJ databases">
        <title>The Natural Products Discovery Center: Release of the First 8490 Sequenced Strains for Exploring Actinobacteria Biosynthetic Diversity.</title>
        <authorList>
            <person name="Kalkreuter E."/>
            <person name="Kautsar S.A."/>
            <person name="Yang D."/>
            <person name="Bader C.D."/>
            <person name="Teijaro C.N."/>
            <person name="Fluegel L."/>
            <person name="Davis C.M."/>
            <person name="Simpson J.R."/>
            <person name="Lauterbach L."/>
            <person name="Steele A.D."/>
            <person name="Gui C."/>
            <person name="Meng S."/>
            <person name="Li G."/>
            <person name="Viehrig K."/>
            <person name="Ye F."/>
            <person name="Su P."/>
            <person name="Kiefer A.F."/>
            <person name="Nichols A."/>
            <person name="Cepeda A.J."/>
            <person name="Yan W."/>
            <person name="Fan B."/>
            <person name="Jiang Y."/>
            <person name="Adhikari A."/>
            <person name="Zheng C.-J."/>
            <person name="Schuster L."/>
            <person name="Cowan T.M."/>
            <person name="Smanski M.J."/>
            <person name="Chevrette M.G."/>
            <person name="De Carvalho L.P.S."/>
            <person name="Shen B."/>
        </authorList>
    </citation>
    <scope>NUCLEOTIDE SEQUENCE [LARGE SCALE GENOMIC DNA]</scope>
    <source>
        <strain evidence="2 3">NPDC001166</strain>
    </source>
</reference>
<proteinExistence type="predicted"/>
<dbReference type="EMBL" id="JBEPAZ010000054">
    <property type="protein sequence ID" value="MER6433207.1"/>
    <property type="molecule type" value="Genomic_DNA"/>
</dbReference>
<comment type="caution">
    <text evidence="2">The sequence shown here is derived from an EMBL/GenBank/DDBJ whole genome shotgun (WGS) entry which is preliminary data.</text>
</comment>
<evidence type="ECO:0008006" key="4">
    <source>
        <dbReference type="Google" id="ProtNLM"/>
    </source>
</evidence>
<feature type="region of interest" description="Disordered" evidence="1">
    <location>
        <begin position="378"/>
        <end position="429"/>
    </location>
</feature>
<sequence>MIRLPSNHAAITAPLITSAVEFPGIPIGRSLLDGRPFHLSPVQAPTAVLPSTNSLALGGLGSGKSTTAKARIRREIIDHDHQAVIIDSFGEDSTGGEWAPLVRSLGGRVIEAGSFTLNPCSDLFPPEVREQLVRSLIAAVEPDALSHQATHALQHALNHPKATGLTGLVDALVRPEDGRWSAAKLTEWGEGAAIALSRYTEGSLRGLFDGQDASLPETDLPILSFDFSALDRNSPAIPSLMAAVSCWAEHVWLRQSTAVHRHLVLEEAWQILLSPATAELIQRLLKNSRKAALSLDVVMHTLSDLGDGRAQDLARLCEIAHVGRLGPEEAAAVGMLLGLPDWAVQRIPALDPGQAVWKVGPDYVDIVQTMLSEDEARLTDTSARRRQAQQSAVSPVEAAVETGLNAEPATVESEPPTEYNAEEDTSEYESLQDLMSLSDEDTTPNDDPWAGWEMPPNVIDRHHEVLQAAREGRCDEAAQLAAIGEREDIRAHGITSDEAMSWLATRAQVADLCGNHDQAVQLRATVARMGKDVEWWQGQPANKEAAAPAWITDPKPTATEAGPQTDTPGRPRQRSWPYVATIAALGIIAACVWQGAQDDHEAQQRQEKVASYKGRSGAAMKIDGVNADVVAHWSSNREHVVVELRSYFDRNARFLRIDAPSGETAQSSRGEDMYPRTPEISLPVKDALADVTVRVAVGGKRWKEGMAPYSRTVRLSPTGVAYDAKTGERLPSDL</sequence>